<name>A0A8S1H7J5_9PELO</name>
<dbReference type="EMBL" id="CAJGYM010000023">
    <property type="protein sequence ID" value="CAD6191819.1"/>
    <property type="molecule type" value="Genomic_DNA"/>
</dbReference>
<accession>A0A8S1H7J5</accession>
<protein>
    <submittedName>
        <fullName evidence="2">Uncharacterized protein</fullName>
    </submittedName>
</protein>
<dbReference type="Proteomes" id="UP000835052">
    <property type="component" value="Unassembled WGS sequence"/>
</dbReference>
<feature type="chain" id="PRO_5035852173" evidence="1">
    <location>
        <begin position="21"/>
        <end position="86"/>
    </location>
</feature>
<evidence type="ECO:0000313" key="3">
    <source>
        <dbReference type="Proteomes" id="UP000835052"/>
    </source>
</evidence>
<evidence type="ECO:0000256" key="1">
    <source>
        <dbReference type="SAM" id="SignalP"/>
    </source>
</evidence>
<sequence>MLATVIRATVLLMVVAVVAAMNLPQPEGFRRASPVKFMDFDAYRDFPKRAQPATLSSLIRNLPSRETFAMRPPLYVFDGRLYNVAP</sequence>
<gene>
    <name evidence="2" type="ORF">CAUJ_LOCUS7738</name>
</gene>
<evidence type="ECO:0000313" key="2">
    <source>
        <dbReference type="EMBL" id="CAD6191819.1"/>
    </source>
</evidence>
<feature type="signal peptide" evidence="1">
    <location>
        <begin position="1"/>
        <end position="20"/>
    </location>
</feature>
<dbReference type="AlphaFoldDB" id="A0A8S1H7J5"/>
<comment type="caution">
    <text evidence="2">The sequence shown here is derived from an EMBL/GenBank/DDBJ whole genome shotgun (WGS) entry which is preliminary data.</text>
</comment>
<proteinExistence type="predicted"/>
<organism evidence="2 3">
    <name type="scientific">Caenorhabditis auriculariae</name>
    <dbReference type="NCBI Taxonomy" id="2777116"/>
    <lineage>
        <taxon>Eukaryota</taxon>
        <taxon>Metazoa</taxon>
        <taxon>Ecdysozoa</taxon>
        <taxon>Nematoda</taxon>
        <taxon>Chromadorea</taxon>
        <taxon>Rhabditida</taxon>
        <taxon>Rhabditina</taxon>
        <taxon>Rhabditomorpha</taxon>
        <taxon>Rhabditoidea</taxon>
        <taxon>Rhabditidae</taxon>
        <taxon>Peloderinae</taxon>
        <taxon>Caenorhabditis</taxon>
    </lineage>
</organism>
<reference evidence="2" key="1">
    <citation type="submission" date="2020-10" db="EMBL/GenBank/DDBJ databases">
        <authorList>
            <person name="Kikuchi T."/>
        </authorList>
    </citation>
    <scope>NUCLEOTIDE SEQUENCE</scope>
    <source>
        <strain evidence="2">NKZ352</strain>
    </source>
</reference>
<keyword evidence="1" id="KW-0732">Signal</keyword>
<keyword evidence="3" id="KW-1185">Reference proteome</keyword>